<evidence type="ECO:0000256" key="1">
    <source>
        <dbReference type="ARBA" id="ARBA00005854"/>
    </source>
</evidence>
<dbReference type="InterPro" id="IPR050857">
    <property type="entry name" value="D-2-hydroxyacid_DH"/>
</dbReference>
<dbReference type="SUPFAM" id="SSF52283">
    <property type="entry name" value="Formate/glycerate dehydrogenase catalytic domain-like"/>
    <property type="match status" value="1"/>
</dbReference>
<evidence type="ECO:0000313" key="5">
    <source>
        <dbReference type="EMBL" id="PWK37281.1"/>
    </source>
</evidence>
<accession>A0A316EY38</accession>
<dbReference type="Gene3D" id="3.40.50.720">
    <property type="entry name" value="NAD(P)-binding Rossmann-like Domain"/>
    <property type="match status" value="2"/>
</dbReference>
<evidence type="ECO:0000313" key="6">
    <source>
        <dbReference type="Proteomes" id="UP000245754"/>
    </source>
</evidence>
<name>A0A316EY38_9BURK</name>
<comment type="similarity">
    <text evidence="1">Belongs to the D-isomer specific 2-hydroxyacid dehydrogenase family.</text>
</comment>
<dbReference type="InterPro" id="IPR006140">
    <property type="entry name" value="D-isomer_DH_NAD-bd"/>
</dbReference>
<gene>
    <name evidence="5" type="ORF">C7419_1011163</name>
</gene>
<comment type="caution">
    <text evidence="5">The sequence shown here is derived from an EMBL/GenBank/DDBJ whole genome shotgun (WGS) entry which is preliminary data.</text>
</comment>
<dbReference type="EMBL" id="QGGT01000001">
    <property type="protein sequence ID" value="PWK37281.1"/>
    <property type="molecule type" value="Genomic_DNA"/>
</dbReference>
<dbReference type="Pfam" id="PF02826">
    <property type="entry name" value="2-Hacid_dh_C"/>
    <property type="match status" value="1"/>
</dbReference>
<dbReference type="GO" id="GO:0016616">
    <property type="term" value="F:oxidoreductase activity, acting on the CH-OH group of donors, NAD or NADP as acceptor"/>
    <property type="evidence" value="ECO:0007669"/>
    <property type="project" value="InterPro"/>
</dbReference>
<dbReference type="RefSeq" id="WP_109581023.1">
    <property type="nucleotide sequence ID" value="NZ_JACBYU010000002.1"/>
</dbReference>
<sequence length="315" mass="34009">MGRLRIVVLGDYERALTRLADWSSISARAEVAFHHAPVRGDALAEALRDAEVLVLVRDRTPLDARTLALAERLRFVVFTGTRNTTLDLEALKARGIPVANTEWGPSKESTCEMTWSLILAAARQLEAQMATMRDGGWRPAESLPLPGVLSGERLGLIGLGEIGKRVARVGKAFGMDVVTWSPRMTPERAAEEGVTAVSLEALLSTSRVVSLHLVPTSATMRLIDAERLALMRPDAILVNTSRSALVDMAALPAALDRGRPAVAALDVFDVEPVPAADPLRQRRDLVVTPHMGFVSEPVFGTFARGVVSALEAWLG</sequence>
<dbReference type="Proteomes" id="UP000245754">
    <property type="component" value="Unassembled WGS sequence"/>
</dbReference>
<dbReference type="GO" id="GO:0051287">
    <property type="term" value="F:NAD binding"/>
    <property type="evidence" value="ECO:0007669"/>
    <property type="project" value="InterPro"/>
</dbReference>
<reference evidence="5 6" key="1">
    <citation type="submission" date="2018-05" db="EMBL/GenBank/DDBJ databases">
        <title>Genomic Encyclopedia of Type Strains, Phase IV (KMG-V): Genome sequencing to study the core and pangenomes of soil and plant-associated prokaryotes.</title>
        <authorList>
            <person name="Whitman W."/>
        </authorList>
    </citation>
    <scope>NUCLEOTIDE SEQUENCE [LARGE SCALE GENOMIC DNA]</scope>
    <source>
        <strain evidence="5 6">SLV-132</strain>
    </source>
</reference>
<organism evidence="5 6">
    <name type="scientific">Cupriavidus plantarum</name>
    <dbReference type="NCBI Taxonomy" id="942865"/>
    <lineage>
        <taxon>Bacteria</taxon>
        <taxon>Pseudomonadati</taxon>
        <taxon>Pseudomonadota</taxon>
        <taxon>Betaproteobacteria</taxon>
        <taxon>Burkholderiales</taxon>
        <taxon>Burkholderiaceae</taxon>
        <taxon>Cupriavidus</taxon>
    </lineage>
</organism>
<protein>
    <submittedName>
        <fullName evidence="5">Lactate dehydrogenase-like 2-hydroxyacid dehydrogenase</fullName>
    </submittedName>
</protein>
<evidence type="ECO:0000259" key="4">
    <source>
        <dbReference type="Pfam" id="PF02826"/>
    </source>
</evidence>
<evidence type="ECO:0000256" key="2">
    <source>
        <dbReference type="ARBA" id="ARBA00023002"/>
    </source>
</evidence>
<keyword evidence="6" id="KW-1185">Reference proteome</keyword>
<proteinExistence type="inferred from homology"/>
<feature type="domain" description="D-isomer specific 2-hydroxyacid dehydrogenase NAD-binding" evidence="4">
    <location>
        <begin position="116"/>
        <end position="292"/>
    </location>
</feature>
<dbReference type="CDD" id="cd12169">
    <property type="entry name" value="PGDH_like_1"/>
    <property type="match status" value="1"/>
</dbReference>
<dbReference type="PANTHER" id="PTHR42789:SF1">
    <property type="entry name" value="D-ISOMER SPECIFIC 2-HYDROXYACID DEHYDROGENASE FAMILY PROTEIN (AFU_ORTHOLOGUE AFUA_6G10090)"/>
    <property type="match status" value="1"/>
</dbReference>
<keyword evidence="2" id="KW-0560">Oxidoreductase</keyword>
<dbReference type="InterPro" id="IPR036291">
    <property type="entry name" value="NAD(P)-bd_dom_sf"/>
</dbReference>
<keyword evidence="3" id="KW-0520">NAD</keyword>
<dbReference type="SUPFAM" id="SSF51735">
    <property type="entry name" value="NAD(P)-binding Rossmann-fold domains"/>
    <property type="match status" value="1"/>
</dbReference>
<dbReference type="PANTHER" id="PTHR42789">
    <property type="entry name" value="D-ISOMER SPECIFIC 2-HYDROXYACID DEHYDROGENASE FAMILY PROTEIN (AFU_ORTHOLOGUE AFUA_6G10090)"/>
    <property type="match status" value="1"/>
</dbReference>
<dbReference type="AlphaFoldDB" id="A0A316EY38"/>
<evidence type="ECO:0000256" key="3">
    <source>
        <dbReference type="ARBA" id="ARBA00023027"/>
    </source>
</evidence>